<dbReference type="RefSeq" id="WP_014804944.1">
    <property type="nucleotide sequence ID" value="NC_018020.1"/>
</dbReference>
<evidence type="ECO:0000256" key="4">
    <source>
        <dbReference type="ARBA" id="ARBA00023125"/>
    </source>
</evidence>
<evidence type="ECO:0000313" key="9">
    <source>
        <dbReference type="EMBL" id="AFM14467.1"/>
    </source>
</evidence>
<dbReference type="PANTHER" id="PTHR30437">
    <property type="entry name" value="TRANSCRIPTION ELONGATION FACTOR GREA"/>
    <property type="match status" value="1"/>
</dbReference>
<evidence type="ECO:0000256" key="3">
    <source>
        <dbReference type="ARBA" id="ARBA00023015"/>
    </source>
</evidence>
<dbReference type="GO" id="GO:0070063">
    <property type="term" value="F:RNA polymerase binding"/>
    <property type="evidence" value="ECO:0007669"/>
    <property type="project" value="InterPro"/>
</dbReference>
<dbReference type="Gene3D" id="1.10.287.180">
    <property type="entry name" value="Transcription elongation factor, GreA/GreB, N-terminal domain"/>
    <property type="match status" value="1"/>
</dbReference>
<keyword evidence="9" id="KW-0251">Elongation factor</keyword>
<dbReference type="Pfam" id="PF01272">
    <property type="entry name" value="GreA_GreB"/>
    <property type="match status" value="1"/>
</dbReference>
<dbReference type="InterPro" id="IPR011990">
    <property type="entry name" value="TPR-like_helical_dom_sf"/>
</dbReference>
<dbReference type="InterPro" id="IPR018151">
    <property type="entry name" value="TF_GreA/GreB_CS"/>
</dbReference>
<accession>I4BB10</accession>
<keyword evidence="4" id="KW-0238">DNA-binding</keyword>
<name>I4BB10_TURPD</name>
<dbReference type="InterPro" id="IPR036953">
    <property type="entry name" value="GreA/GreB_C_sf"/>
</dbReference>
<dbReference type="InterPro" id="IPR019734">
    <property type="entry name" value="TPR_rpt"/>
</dbReference>
<dbReference type="InterPro" id="IPR022691">
    <property type="entry name" value="Tscrpt_elong_fac_GreA/B_N"/>
</dbReference>
<dbReference type="SMART" id="SM00028">
    <property type="entry name" value="TPR"/>
    <property type="match status" value="2"/>
</dbReference>
<dbReference type="SUPFAM" id="SSF54534">
    <property type="entry name" value="FKBP-like"/>
    <property type="match status" value="1"/>
</dbReference>
<dbReference type="PANTHER" id="PTHR30437:SF4">
    <property type="entry name" value="TRANSCRIPTION ELONGATION FACTOR GREA"/>
    <property type="match status" value="1"/>
</dbReference>
<dbReference type="InterPro" id="IPR036805">
    <property type="entry name" value="Tscrpt_elong_fac_GreA/B_N_sf"/>
</dbReference>
<keyword evidence="9" id="KW-0648">Protein biosynthesis</keyword>
<feature type="domain" description="Transcription elongation factor GreA/GreB C-terminal" evidence="7">
    <location>
        <begin position="843"/>
        <end position="912"/>
    </location>
</feature>
<reference evidence="9 10" key="1">
    <citation type="submission" date="2012-06" db="EMBL/GenBank/DDBJ databases">
        <title>The complete chromosome of genome of Turneriella parva DSM 21527.</title>
        <authorList>
            <consortium name="US DOE Joint Genome Institute (JGI-PGF)"/>
            <person name="Lucas S."/>
            <person name="Han J."/>
            <person name="Lapidus A."/>
            <person name="Bruce D."/>
            <person name="Goodwin L."/>
            <person name="Pitluck S."/>
            <person name="Peters L."/>
            <person name="Kyrpides N."/>
            <person name="Mavromatis K."/>
            <person name="Ivanova N."/>
            <person name="Mikhailova N."/>
            <person name="Chertkov O."/>
            <person name="Detter J.C."/>
            <person name="Tapia R."/>
            <person name="Han C."/>
            <person name="Land M."/>
            <person name="Hauser L."/>
            <person name="Markowitz V."/>
            <person name="Cheng J.-F."/>
            <person name="Hugenholtz P."/>
            <person name="Woyke T."/>
            <person name="Wu D."/>
            <person name="Gronow S."/>
            <person name="Wellnitz S."/>
            <person name="Brambilla E."/>
            <person name="Klenk H.-P."/>
            <person name="Eisen J.A."/>
        </authorList>
    </citation>
    <scope>NUCLEOTIDE SEQUENCE [LARGE SCALE GENOMIC DNA]</scope>
    <source>
        <strain evidence="10">ATCC BAA-1111 / DSM 21527 / NCTC 11395 / H</strain>
    </source>
</reference>
<comment type="similarity">
    <text evidence="1">Belongs to the GreA/GreB family.</text>
</comment>
<dbReference type="GO" id="GO:0003746">
    <property type="term" value="F:translation elongation factor activity"/>
    <property type="evidence" value="ECO:0007669"/>
    <property type="project" value="UniProtKB-KW"/>
</dbReference>
<dbReference type="FunFam" id="1.10.287.180:FF:000001">
    <property type="entry name" value="Transcription elongation factor GreA"/>
    <property type="match status" value="1"/>
</dbReference>
<keyword evidence="5" id="KW-0804">Transcription</keyword>
<sequence>MSETETVQETKPAGEAETLEARIQSQFNEEKWTRLSAKDVSISRFKILEQILDEVKKQGKHDLLRSESLNHLGEYESSIAAHYFIGMMALEKNIPDEIVHLKTLLDQFQEASKWAVVDYLSEKMLAVTKTRTILRARANALEKLGKHKEAIPVLEQLAVLDRKNPDIALKYADAIINEDLEKGLQFYKQAAEAFARNLQFEKLKTTWNRLIELLPDDFNFYKKIERILTGHRQREMIAELYVLLANYFIKKEDHDKVMLLSKKILEYNPNFARFKNELIRTYREKYKSHSLLEDFIKYSGLTDTRKSLQSSILNFETNIVFDKGNYVFHRSWGVGKITELNTAEMVIDFKDKKAHKMDIQMALKSLKPLREEHFWVMQFEKPEEMTKLFKEDITAFFKILLQSFGGRLSLADIKTELTDKYVPLSQWSKWWSKIRPELLKDALIGNSAQKKDVIELHDTPITTSESAIEQFQAAQGFEDRVQAFIDVLKAPEENLEAIEFIAPHFRETLKSLDPNTRLKSLWLLEMATEALADDEPLFSKEQQADIIQAFKTRTPADLAELYEEVKQTELKRHALKFAKRHHNEWRRIFLEMLFETPVKLHKSIISDLTAANATEEISEFINRLKKDVKTNAEVFLWTVKSVIAGQLELPAGQTQEALLGLFRMMKSIPKIEPKGSKLRNSVRDIFFGSGKDDLLNVISREAKDSVRRFSALLKDVPFFNDGEKIQIVSQLRELNPAAFAEQEDDHDQTEIQESLAARLEKSGGTVASLDAIEAMRAKLDNLINVEIPKNSEEIGVAQEKGDLRENSEYKAALENQTILQATVTQLEADLKALQQITAEDIDTNAVSIGTRVKLRDGASGDIFVYSILDQWDADVDKGIISYKSPLGKVLMGARKGSTQTFNAQKLEIIGIEKAIDAAGRVV</sequence>
<dbReference type="SUPFAM" id="SSF46557">
    <property type="entry name" value="GreA transcript cleavage protein, N-terminal domain"/>
    <property type="match status" value="1"/>
</dbReference>
<dbReference type="SUPFAM" id="SSF48452">
    <property type="entry name" value="TPR-like"/>
    <property type="match status" value="1"/>
</dbReference>
<feature type="domain" description="Transcription elongation factor GreA/GreB N-terminal" evidence="8">
    <location>
        <begin position="771"/>
        <end position="832"/>
    </location>
</feature>
<evidence type="ECO:0000256" key="6">
    <source>
        <dbReference type="ARBA" id="ARBA00030776"/>
    </source>
</evidence>
<dbReference type="GO" id="GO:0003677">
    <property type="term" value="F:DNA binding"/>
    <property type="evidence" value="ECO:0007669"/>
    <property type="project" value="UniProtKB-KW"/>
</dbReference>
<dbReference type="HOGENOM" id="CLU_322611_0_0_12"/>
<evidence type="ECO:0000259" key="7">
    <source>
        <dbReference type="Pfam" id="PF01272"/>
    </source>
</evidence>
<dbReference type="InterPro" id="IPR001437">
    <property type="entry name" value="Tscrpt_elong_fac_GreA/B_C"/>
</dbReference>
<dbReference type="GO" id="GO:0006354">
    <property type="term" value="P:DNA-templated transcription elongation"/>
    <property type="evidence" value="ECO:0007669"/>
    <property type="project" value="TreeGrafter"/>
</dbReference>
<dbReference type="PROSITE" id="PS00829">
    <property type="entry name" value="GREAB_1"/>
    <property type="match status" value="1"/>
</dbReference>
<dbReference type="Gene3D" id="3.10.50.30">
    <property type="entry name" value="Transcription elongation factor, GreA/GreB, C-terminal domain"/>
    <property type="match status" value="1"/>
</dbReference>
<keyword evidence="3" id="KW-0805">Transcription regulation</keyword>
<keyword evidence="10" id="KW-1185">Reference proteome</keyword>
<dbReference type="Proteomes" id="UP000006048">
    <property type="component" value="Chromosome"/>
</dbReference>
<dbReference type="EMBL" id="CP002959">
    <property type="protein sequence ID" value="AFM14467.1"/>
    <property type="molecule type" value="Genomic_DNA"/>
</dbReference>
<dbReference type="PATRIC" id="fig|869212.3.peg.3862"/>
<dbReference type="GO" id="GO:0032784">
    <property type="term" value="P:regulation of DNA-templated transcription elongation"/>
    <property type="evidence" value="ECO:0007669"/>
    <property type="project" value="InterPro"/>
</dbReference>
<dbReference type="Pfam" id="PF13428">
    <property type="entry name" value="TPR_14"/>
    <property type="match status" value="1"/>
</dbReference>
<evidence type="ECO:0000259" key="8">
    <source>
        <dbReference type="Pfam" id="PF03449"/>
    </source>
</evidence>
<dbReference type="AlphaFoldDB" id="I4BB10"/>
<dbReference type="Gene3D" id="1.25.40.10">
    <property type="entry name" value="Tetratricopeptide repeat domain"/>
    <property type="match status" value="1"/>
</dbReference>
<evidence type="ECO:0000256" key="2">
    <source>
        <dbReference type="ARBA" id="ARBA00013729"/>
    </source>
</evidence>
<evidence type="ECO:0000313" key="10">
    <source>
        <dbReference type="Proteomes" id="UP000006048"/>
    </source>
</evidence>
<proteinExistence type="inferred from homology"/>
<dbReference type="KEGG" id="tpx:Turpa_3833"/>
<gene>
    <name evidence="9" type="ordered locus">Turpa_3833</name>
</gene>
<evidence type="ECO:0000256" key="1">
    <source>
        <dbReference type="ARBA" id="ARBA00008213"/>
    </source>
</evidence>
<dbReference type="InterPro" id="IPR023459">
    <property type="entry name" value="Tscrpt_elong_fac_GreA/B_fam"/>
</dbReference>
<dbReference type="Pfam" id="PF03449">
    <property type="entry name" value="GreA_GreB_N"/>
    <property type="match status" value="1"/>
</dbReference>
<organism evidence="9 10">
    <name type="scientific">Turneriella parva (strain ATCC BAA-1111 / DSM 21527 / NCTC 11395 / H)</name>
    <name type="common">Leptospira parva</name>
    <dbReference type="NCBI Taxonomy" id="869212"/>
    <lineage>
        <taxon>Bacteria</taxon>
        <taxon>Pseudomonadati</taxon>
        <taxon>Spirochaetota</taxon>
        <taxon>Spirochaetia</taxon>
        <taxon>Leptospirales</taxon>
        <taxon>Leptospiraceae</taxon>
        <taxon>Turneriella</taxon>
    </lineage>
</organism>
<dbReference type="OrthoDB" id="9808774at2"/>
<protein>
    <recommendedName>
        <fullName evidence="2">Transcription elongation factor GreA</fullName>
    </recommendedName>
    <alternativeName>
        <fullName evidence="6">Transcript cleavage factor GreA</fullName>
    </alternativeName>
</protein>
<evidence type="ECO:0000256" key="5">
    <source>
        <dbReference type="ARBA" id="ARBA00023163"/>
    </source>
</evidence>
<dbReference type="STRING" id="869212.Turpa_3833"/>